<feature type="compositionally biased region" description="Polar residues" evidence="1">
    <location>
        <begin position="1"/>
        <end position="20"/>
    </location>
</feature>
<evidence type="ECO:0000256" key="1">
    <source>
        <dbReference type="SAM" id="MobiDB-lite"/>
    </source>
</evidence>
<keyword evidence="3" id="KW-1185">Reference proteome</keyword>
<evidence type="ECO:0000313" key="3">
    <source>
        <dbReference type="Proteomes" id="UP000822688"/>
    </source>
</evidence>
<dbReference type="EMBL" id="CM026422">
    <property type="protein sequence ID" value="KAG0586757.1"/>
    <property type="molecule type" value="Genomic_DNA"/>
</dbReference>
<evidence type="ECO:0000313" key="2">
    <source>
        <dbReference type="EMBL" id="KAG0586757.1"/>
    </source>
</evidence>
<proteinExistence type="predicted"/>
<name>A0A8T0IUE0_CERPU</name>
<sequence length="84" mass="9079">MRSCSRALTQTQNEVNSPVSQHNHQLHLTLHQAPGHETPPINHGTCICSAASCQFATVPAMDPVKVGLGLHYGAQCTPLLHRCE</sequence>
<dbReference type="AlphaFoldDB" id="A0A8T0IUE0"/>
<protein>
    <submittedName>
        <fullName evidence="2">Uncharacterized protein</fullName>
    </submittedName>
</protein>
<gene>
    <name evidence="2" type="ORF">KC19_2G114700</name>
</gene>
<comment type="caution">
    <text evidence="2">The sequence shown here is derived from an EMBL/GenBank/DDBJ whole genome shotgun (WGS) entry which is preliminary data.</text>
</comment>
<organism evidence="2 3">
    <name type="scientific">Ceratodon purpureus</name>
    <name type="common">Fire moss</name>
    <name type="synonym">Dicranum purpureum</name>
    <dbReference type="NCBI Taxonomy" id="3225"/>
    <lineage>
        <taxon>Eukaryota</taxon>
        <taxon>Viridiplantae</taxon>
        <taxon>Streptophyta</taxon>
        <taxon>Embryophyta</taxon>
        <taxon>Bryophyta</taxon>
        <taxon>Bryophytina</taxon>
        <taxon>Bryopsida</taxon>
        <taxon>Dicranidae</taxon>
        <taxon>Pseudoditrichales</taxon>
        <taxon>Ditrichaceae</taxon>
        <taxon>Ceratodon</taxon>
    </lineage>
</organism>
<reference evidence="2" key="1">
    <citation type="submission" date="2020-06" db="EMBL/GenBank/DDBJ databases">
        <title>WGS assembly of Ceratodon purpureus strain R40.</title>
        <authorList>
            <person name="Carey S.B."/>
            <person name="Jenkins J."/>
            <person name="Shu S."/>
            <person name="Lovell J.T."/>
            <person name="Sreedasyam A."/>
            <person name="Maumus F."/>
            <person name="Tiley G.P."/>
            <person name="Fernandez-Pozo N."/>
            <person name="Barry K."/>
            <person name="Chen C."/>
            <person name="Wang M."/>
            <person name="Lipzen A."/>
            <person name="Daum C."/>
            <person name="Saski C.A."/>
            <person name="Payton A.C."/>
            <person name="Mcbreen J.C."/>
            <person name="Conrad R.E."/>
            <person name="Kollar L.M."/>
            <person name="Olsson S."/>
            <person name="Huttunen S."/>
            <person name="Landis J.B."/>
            <person name="Wickett N.J."/>
            <person name="Johnson M.G."/>
            <person name="Rensing S.A."/>
            <person name="Grimwood J."/>
            <person name="Schmutz J."/>
            <person name="Mcdaniel S.F."/>
        </authorList>
    </citation>
    <scope>NUCLEOTIDE SEQUENCE</scope>
    <source>
        <strain evidence="2">R40</strain>
    </source>
</reference>
<dbReference type="Proteomes" id="UP000822688">
    <property type="component" value="Chromosome 2"/>
</dbReference>
<accession>A0A8T0IUE0</accession>
<feature type="region of interest" description="Disordered" evidence="1">
    <location>
        <begin position="1"/>
        <end position="26"/>
    </location>
</feature>